<comment type="caution">
    <text evidence="2">The sequence shown here is derived from an EMBL/GenBank/DDBJ whole genome shotgun (WGS) entry which is preliminary data.</text>
</comment>
<evidence type="ECO:0000313" key="3">
    <source>
        <dbReference type="Proteomes" id="UP000269352"/>
    </source>
</evidence>
<dbReference type="Proteomes" id="UP000269352">
    <property type="component" value="Unassembled WGS sequence"/>
</dbReference>
<proteinExistence type="predicted"/>
<evidence type="ECO:0000313" key="2">
    <source>
        <dbReference type="EMBL" id="GBR74646.1"/>
    </source>
</evidence>
<dbReference type="AlphaFoldDB" id="A0A388TCP2"/>
<sequence length="125" mass="13837">MLKLLALLLILPALATASVSRLYVGENEGQPMAGVDTRINFGPFFVGGDIKTMIRQTVVNRDNKVVGFLPDRTDYKTSAGIEYGNFELEYAHTCYHRVISNSDLAFYENNVNPGDTDTIAVKVTF</sequence>
<protein>
    <submittedName>
        <fullName evidence="2">Uncharacterized protein</fullName>
    </submittedName>
</protein>
<dbReference type="EMBL" id="BGZN01000064">
    <property type="protein sequence ID" value="GBR74646.1"/>
    <property type="molecule type" value="Genomic_DNA"/>
</dbReference>
<feature type="chain" id="PRO_5017435920" evidence="1">
    <location>
        <begin position="18"/>
        <end position="125"/>
    </location>
</feature>
<organism evidence="2 3">
    <name type="scientific">Termititenax aidoneus</name>
    <dbReference type="NCBI Taxonomy" id="2218524"/>
    <lineage>
        <taxon>Bacteria</taxon>
        <taxon>Bacillati</taxon>
        <taxon>Candidatus Margulisiibacteriota</taxon>
        <taxon>Candidatus Termititenacia</taxon>
        <taxon>Candidatus Termititenacales</taxon>
        <taxon>Candidatus Termititenacaceae</taxon>
        <taxon>Candidatus Termititenax</taxon>
    </lineage>
</organism>
<name>A0A388TCP2_TERA1</name>
<keyword evidence="1" id="KW-0732">Signal</keyword>
<accession>A0A388TCP2</accession>
<feature type="signal peptide" evidence="1">
    <location>
        <begin position="1"/>
        <end position="17"/>
    </location>
</feature>
<gene>
    <name evidence="2" type="ORF">NO1_1787</name>
</gene>
<reference evidence="2 3" key="1">
    <citation type="journal article" date="2019" name="ISME J.">
        <title>Genome analyses of uncultured TG2/ZB3 bacteria in 'Margulisbacteria' specifically attached to ectosymbiotic spirochetes of protists in the termite gut.</title>
        <authorList>
            <person name="Utami Y.D."/>
            <person name="Kuwahara H."/>
            <person name="Igai K."/>
            <person name="Murakami T."/>
            <person name="Sugaya K."/>
            <person name="Morikawa T."/>
            <person name="Nagura Y."/>
            <person name="Yuki M."/>
            <person name="Deevong P."/>
            <person name="Inoue T."/>
            <person name="Kihara K."/>
            <person name="Lo N."/>
            <person name="Yamada A."/>
            <person name="Ohkuma M."/>
            <person name="Hongoh Y."/>
        </authorList>
    </citation>
    <scope>NUCLEOTIDE SEQUENCE [LARGE SCALE GENOMIC DNA]</scope>
    <source>
        <strain evidence="2">NkOx7-01</strain>
    </source>
</reference>
<evidence type="ECO:0000256" key="1">
    <source>
        <dbReference type="SAM" id="SignalP"/>
    </source>
</evidence>
<keyword evidence="3" id="KW-1185">Reference proteome</keyword>